<organism evidence="2 3">
    <name type="scientific">Punica granatum</name>
    <name type="common">Pomegranate</name>
    <dbReference type="NCBI Taxonomy" id="22663"/>
    <lineage>
        <taxon>Eukaryota</taxon>
        <taxon>Viridiplantae</taxon>
        <taxon>Streptophyta</taxon>
        <taxon>Embryophyta</taxon>
        <taxon>Tracheophyta</taxon>
        <taxon>Spermatophyta</taxon>
        <taxon>Magnoliopsida</taxon>
        <taxon>eudicotyledons</taxon>
        <taxon>Gunneridae</taxon>
        <taxon>Pentapetalae</taxon>
        <taxon>rosids</taxon>
        <taxon>malvids</taxon>
        <taxon>Myrtales</taxon>
        <taxon>Lythraceae</taxon>
        <taxon>Punica</taxon>
    </lineage>
</organism>
<comment type="caution">
    <text evidence="2">The sequence shown here is derived from an EMBL/GenBank/DDBJ whole genome shotgun (WGS) entry which is preliminary data.</text>
</comment>
<feature type="compositionally biased region" description="Basic and acidic residues" evidence="1">
    <location>
        <begin position="102"/>
        <end position="121"/>
    </location>
</feature>
<feature type="region of interest" description="Disordered" evidence="1">
    <location>
        <begin position="45"/>
        <end position="121"/>
    </location>
</feature>
<dbReference type="EMBL" id="PGOL01000761">
    <property type="protein sequence ID" value="PKI65282.1"/>
    <property type="molecule type" value="Genomic_DNA"/>
</dbReference>
<accession>A0A2I0K9Q8</accession>
<evidence type="ECO:0000313" key="2">
    <source>
        <dbReference type="EMBL" id="PKI65282.1"/>
    </source>
</evidence>
<gene>
    <name evidence="2" type="ORF">CRG98_014320</name>
</gene>
<evidence type="ECO:0000256" key="1">
    <source>
        <dbReference type="SAM" id="MobiDB-lite"/>
    </source>
</evidence>
<proteinExistence type="predicted"/>
<protein>
    <submittedName>
        <fullName evidence="2">Uncharacterized protein</fullName>
    </submittedName>
</protein>
<feature type="compositionally biased region" description="Basic and acidic residues" evidence="1">
    <location>
        <begin position="80"/>
        <end position="94"/>
    </location>
</feature>
<keyword evidence="3" id="KW-1185">Reference proteome</keyword>
<dbReference type="Proteomes" id="UP000233551">
    <property type="component" value="Unassembled WGS sequence"/>
</dbReference>
<feature type="compositionally biased region" description="Basic residues" evidence="1">
    <location>
        <begin position="59"/>
        <end position="70"/>
    </location>
</feature>
<sequence>MEGEGNDGSHDDGMMGRMIRVMVMTKMMGMNDDVNIESELYGLEKSKVSAESSQAASSRGKKPKLRAHNQKPKDVIGQSPRDDIAAIPVRRADEVTEEVPEEEYHTEELESLKGSEDKEEELKPLEFNEAVAFGDVNLELYMLFPNLDVLKEAVRN</sequence>
<dbReference type="AlphaFoldDB" id="A0A2I0K9Q8"/>
<reference evidence="2 3" key="1">
    <citation type="submission" date="2017-11" db="EMBL/GenBank/DDBJ databases">
        <title>De-novo sequencing of pomegranate (Punica granatum L.) genome.</title>
        <authorList>
            <person name="Akparov Z."/>
            <person name="Amiraslanov A."/>
            <person name="Hajiyeva S."/>
            <person name="Abbasov M."/>
            <person name="Kaur K."/>
            <person name="Hamwieh A."/>
            <person name="Solovyev V."/>
            <person name="Salamov A."/>
            <person name="Braich B."/>
            <person name="Kosarev P."/>
            <person name="Mahmoud A."/>
            <person name="Hajiyev E."/>
            <person name="Babayeva S."/>
            <person name="Izzatullayeva V."/>
            <person name="Mammadov A."/>
            <person name="Mammadov A."/>
            <person name="Sharifova S."/>
            <person name="Ojaghi J."/>
            <person name="Eynullazada K."/>
            <person name="Bayramov B."/>
            <person name="Abdulazimova A."/>
            <person name="Shahmuradov I."/>
        </authorList>
    </citation>
    <scope>NUCLEOTIDE SEQUENCE [LARGE SCALE GENOMIC DNA]</scope>
    <source>
        <strain evidence="3">cv. AG2017</strain>
        <tissue evidence="2">Leaf</tissue>
    </source>
</reference>
<name>A0A2I0K9Q8_PUNGR</name>
<evidence type="ECO:0000313" key="3">
    <source>
        <dbReference type="Proteomes" id="UP000233551"/>
    </source>
</evidence>